<feature type="compositionally biased region" description="Polar residues" evidence="2">
    <location>
        <begin position="125"/>
        <end position="136"/>
    </location>
</feature>
<dbReference type="PROSITE" id="PS51035">
    <property type="entry name" value="BAG"/>
    <property type="match status" value="1"/>
</dbReference>
<gene>
    <name evidence="4" type="ORF">Baya_16072</name>
</gene>
<evidence type="ECO:0000259" key="3">
    <source>
        <dbReference type="PROSITE" id="PS51035"/>
    </source>
</evidence>
<dbReference type="GO" id="GO:0050821">
    <property type="term" value="P:protein stabilization"/>
    <property type="evidence" value="ECO:0007669"/>
    <property type="project" value="TreeGrafter"/>
</dbReference>
<dbReference type="Pfam" id="PF02179">
    <property type="entry name" value="BAG"/>
    <property type="match status" value="1"/>
</dbReference>
<dbReference type="GO" id="GO:0016020">
    <property type="term" value="C:membrane"/>
    <property type="evidence" value="ECO:0007669"/>
    <property type="project" value="TreeGrafter"/>
</dbReference>
<feature type="region of interest" description="Disordered" evidence="2">
    <location>
        <begin position="122"/>
        <end position="298"/>
    </location>
</feature>
<organism evidence="4 5">
    <name type="scientific">Bagarius yarrelli</name>
    <name type="common">Goonch</name>
    <name type="synonym">Bagrus yarrelli</name>
    <dbReference type="NCBI Taxonomy" id="175774"/>
    <lineage>
        <taxon>Eukaryota</taxon>
        <taxon>Metazoa</taxon>
        <taxon>Chordata</taxon>
        <taxon>Craniata</taxon>
        <taxon>Vertebrata</taxon>
        <taxon>Euteleostomi</taxon>
        <taxon>Actinopterygii</taxon>
        <taxon>Neopterygii</taxon>
        <taxon>Teleostei</taxon>
        <taxon>Ostariophysi</taxon>
        <taxon>Siluriformes</taxon>
        <taxon>Sisoridae</taxon>
        <taxon>Sisorinae</taxon>
        <taxon>Bagarius</taxon>
    </lineage>
</organism>
<dbReference type="PANTHER" id="PTHR12329:SF10">
    <property type="entry name" value="BAG FAMILY MOLECULAR CHAPERONE REGULATOR 4"/>
    <property type="match status" value="1"/>
</dbReference>
<dbReference type="Gene3D" id="1.20.58.120">
    <property type="entry name" value="BAG domain"/>
    <property type="match status" value="1"/>
</dbReference>
<dbReference type="GO" id="GO:0051087">
    <property type="term" value="F:protein-folding chaperone binding"/>
    <property type="evidence" value="ECO:0007669"/>
    <property type="project" value="InterPro"/>
</dbReference>
<feature type="domain" description="BAG" evidence="3">
    <location>
        <begin position="297"/>
        <end position="374"/>
    </location>
</feature>
<feature type="compositionally biased region" description="Pro residues" evidence="2">
    <location>
        <begin position="236"/>
        <end position="250"/>
    </location>
</feature>
<dbReference type="InterPro" id="IPR039773">
    <property type="entry name" value="BAG_chaperone_regulator"/>
</dbReference>
<keyword evidence="1" id="KW-0143">Chaperone</keyword>
<dbReference type="SMART" id="SM00264">
    <property type="entry name" value="BAG"/>
    <property type="match status" value="1"/>
</dbReference>
<dbReference type="GO" id="GO:0005829">
    <property type="term" value="C:cytosol"/>
    <property type="evidence" value="ECO:0007669"/>
    <property type="project" value="TreeGrafter"/>
</dbReference>
<feature type="region of interest" description="Disordered" evidence="2">
    <location>
        <begin position="1"/>
        <end position="49"/>
    </location>
</feature>
<proteinExistence type="predicted"/>
<dbReference type="GO" id="GO:0000774">
    <property type="term" value="F:adenyl-nucleotide exchange factor activity"/>
    <property type="evidence" value="ECO:0007669"/>
    <property type="project" value="TreeGrafter"/>
</dbReference>
<sequence>MRKNERRLDGFSLGSSGWLMHQETRSDPKSAGFSSTDKTHGRRNAMQDSTPYCGYPPNYWYTPPAGPYPSTYPNGAEINGQSAYNPQAMPAYLNGVYNPGQYTPNVLHPSNPFYCSEQIAPRQPQYHSQDRTAASSPQPPYPVPHCQGAPGFPPGSYPPYGDNCPPNAAYPTQQSVPSCPQPEPWPHSAGYGPQGHYSNHTRPAHPPPWHGPAPPPYDQIKHKEPPYPGHNRNQPKPRPSTPNSNPPPNTPAEFSAPPQIYNRTSSGGGNHPKPVPPQHQRDPPPPVPQPSVSENPGLARVQEVLTRVDLLQEDVDEFVGKKTDKSYRCLEELLTKELLVLDSVETNGQDAVRSARKEAVQKIQAILDRLENKAF</sequence>
<reference evidence="4 5" key="1">
    <citation type="journal article" date="2019" name="Genome Biol. Evol.">
        <title>Whole-Genome Sequencing of the Giant Devil Catfish, Bagarius yarrelli.</title>
        <authorList>
            <person name="Jiang W."/>
            <person name="Lv Y."/>
            <person name="Cheng L."/>
            <person name="Yang K."/>
            <person name="Chao B."/>
            <person name="Wang X."/>
            <person name="Li Y."/>
            <person name="Pan X."/>
            <person name="You X."/>
            <person name="Zhang Y."/>
            <person name="Yang J."/>
            <person name="Li J."/>
            <person name="Zhang X."/>
            <person name="Liu S."/>
            <person name="Sun C."/>
            <person name="Yang J."/>
            <person name="Shi Q."/>
        </authorList>
    </citation>
    <scope>NUCLEOTIDE SEQUENCE [LARGE SCALE GENOMIC DNA]</scope>
    <source>
        <strain evidence="4">JWS20170419001</strain>
        <tissue evidence="4">Muscle</tissue>
    </source>
</reference>
<keyword evidence="5" id="KW-1185">Reference proteome</keyword>
<evidence type="ECO:0000256" key="2">
    <source>
        <dbReference type="SAM" id="MobiDB-lite"/>
    </source>
</evidence>
<dbReference type="InterPro" id="IPR003103">
    <property type="entry name" value="BAG_domain"/>
</dbReference>
<feature type="compositionally biased region" description="Pro residues" evidence="2">
    <location>
        <begin position="273"/>
        <end position="289"/>
    </location>
</feature>
<feature type="compositionally biased region" description="Pro residues" evidence="2">
    <location>
        <begin position="204"/>
        <end position="217"/>
    </location>
</feature>
<protein>
    <submittedName>
        <fullName evidence="4">BAG family molecular chaperone regulator 4</fullName>
    </submittedName>
</protein>
<comment type="caution">
    <text evidence="4">The sequence shown here is derived from an EMBL/GenBank/DDBJ whole genome shotgun (WGS) entry which is preliminary data.</text>
</comment>
<dbReference type="GO" id="GO:0005634">
    <property type="term" value="C:nucleus"/>
    <property type="evidence" value="ECO:0007669"/>
    <property type="project" value="TreeGrafter"/>
</dbReference>
<dbReference type="PANTHER" id="PTHR12329">
    <property type="entry name" value="BCL2-ASSOCIATED ATHANOGENE"/>
    <property type="match status" value="1"/>
</dbReference>
<dbReference type="InterPro" id="IPR036533">
    <property type="entry name" value="BAG_dom_sf"/>
</dbReference>
<name>A0A556VUF5_BAGYA</name>
<dbReference type="AlphaFoldDB" id="A0A556VUF5"/>
<dbReference type="SUPFAM" id="SSF63491">
    <property type="entry name" value="BAG domain"/>
    <property type="match status" value="1"/>
</dbReference>
<accession>A0A556VUF5</accession>
<evidence type="ECO:0000256" key="1">
    <source>
        <dbReference type="ARBA" id="ARBA00023186"/>
    </source>
</evidence>
<dbReference type="EMBL" id="VCAZ01000264">
    <property type="protein sequence ID" value="TTQ23536.1"/>
    <property type="molecule type" value="Genomic_DNA"/>
</dbReference>
<evidence type="ECO:0000313" key="5">
    <source>
        <dbReference type="Proteomes" id="UP000319801"/>
    </source>
</evidence>
<dbReference type="Proteomes" id="UP000319801">
    <property type="component" value="Unassembled WGS sequence"/>
</dbReference>
<evidence type="ECO:0000313" key="4">
    <source>
        <dbReference type="EMBL" id="TTQ23536.1"/>
    </source>
</evidence>
<dbReference type="OrthoDB" id="8614100at2759"/>